<gene>
    <name evidence="7" type="ORF">HAP41_0000042935</name>
</gene>
<evidence type="ECO:0000256" key="4">
    <source>
        <dbReference type="ARBA" id="ARBA00023004"/>
    </source>
</evidence>
<dbReference type="InterPro" id="IPR004017">
    <property type="entry name" value="Cys_rich_dom"/>
</dbReference>
<evidence type="ECO:0000256" key="2">
    <source>
        <dbReference type="ARBA" id="ARBA00022723"/>
    </source>
</evidence>
<proteinExistence type="predicted"/>
<evidence type="ECO:0000256" key="5">
    <source>
        <dbReference type="ARBA" id="ARBA00023014"/>
    </source>
</evidence>
<dbReference type="PANTHER" id="PTHR32479">
    <property type="entry name" value="GLYCOLATE OXIDASE IRON-SULFUR SUBUNIT"/>
    <property type="match status" value="1"/>
</dbReference>
<dbReference type="Proteomes" id="UP000551709">
    <property type="component" value="Chromosome"/>
</dbReference>
<feature type="domain" description="4Fe-4S ferredoxin-type" evidence="6">
    <location>
        <begin position="47"/>
        <end position="78"/>
    </location>
</feature>
<accession>A0A8U0FJI8</accession>
<dbReference type="AlphaFoldDB" id="A0A8U0FJI8"/>
<sequence>MRPARVQLANCGLGSGVVVCRTCLIRQQAWELVMQPMNEVPFETSLAEYAEDMLDACTRCGKCVEACPSVEPAGISRTTKSEDIIGGILELVRTGNGPEASRKWAQSCMRSGACIKACSYGVNPRFLLSMARLGIAKSDNELAERRRRGVERYRDGSRGVNVLSRLQLDADVLERLGQRSASVATPVETPDFVFYTGCNVLKTPHIALLALDIMDALGVSYQVMGGPSHCCGILQLKSGDAEMAGRMGSSTMEKLSHSNSGQVISWCPSCYVQYTETILPTVERQHGSRPFEMNPFMRFLGDRLAQLKPHLQRRVEMRVALHRHPGVAGVVEAAAEILTAVPGIELVDLNQPAVGLQSVDVGALPKYKRELQLMELEAARDAGVDALVAVYHSDHRELCAHERDWPFRIMNILEVVGESMGLHRHDRYKELKIMQDADQIVADCSDLIAKHSLDPGSARDVVVKVLLGDQPLPLRRGAPPETRAGGLEPS</sequence>
<dbReference type="SUPFAM" id="SSF54862">
    <property type="entry name" value="4Fe-4S ferredoxins"/>
    <property type="match status" value="1"/>
</dbReference>
<dbReference type="RefSeq" id="WP_225048575.1">
    <property type="nucleotide sequence ID" value="NZ_CP096251.1"/>
</dbReference>
<keyword evidence="1" id="KW-0004">4Fe-4S</keyword>
<evidence type="ECO:0000313" key="7">
    <source>
        <dbReference type="EMBL" id="UPT86905.1"/>
    </source>
</evidence>
<dbReference type="Gene3D" id="3.30.70.20">
    <property type="match status" value="1"/>
</dbReference>
<organism evidence="7 8">
    <name type="scientific">Bradyrhizobium barranii subsp. apii</name>
    <dbReference type="NCBI Taxonomy" id="2819348"/>
    <lineage>
        <taxon>Bacteria</taxon>
        <taxon>Pseudomonadati</taxon>
        <taxon>Pseudomonadota</taxon>
        <taxon>Alphaproteobacteria</taxon>
        <taxon>Hyphomicrobiales</taxon>
        <taxon>Nitrobacteraceae</taxon>
        <taxon>Bradyrhizobium</taxon>
        <taxon>Bradyrhizobium barranii</taxon>
    </lineage>
</organism>
<dbReference type="PROSITE" id="PS00198">
    <property type="entry name" value="4FE4S_FER_1"/>
    <property type="match status" value="1"/>
</dbReference>
<reference evidence="7" key="1">
    <citation type="journal article" date="2017" name="Syst. Appl. Microbiol.">
        <title>Soybeans inoculated with root zone soils of Canadian native legumes harbour diverse and novel Bradyrhizobium spp. that possess agricultural potential.</title>
        <authorList>
            <person name="Bromfield E.S.P."/>
            <person name="Cloutier S."/>
            <person name="Tambong J.T."/>
            <person name="Tran Thi T.V."/>
        </authorList>
    </citation>
    <scope>NUCLEOTIDE SEQUENCE</scope>
    <source>
        <strain evidence="7">1S5</strain>
    </source>
</reference>
<evidence type="ECO:0000256" key="1">
    <source>
        <dbReference type="ARBA" id="ARBA00022485"/>
    </source>
</evidence>
<dbReference type="PANTHER" id="PTHR32479:SF19">
    <property type="entry name" value="ANAEROBIC GLYCEROL-3-PHOSPHATE DEHYDROGENASE SUBUNIT C"/>
    <property type="match status" value="1"/>
</dbReference>
<evidence type="ECO:0000259" key="6">
    <source>
        <dbReference type="PROSITE" id="PS51379"/>
    </source>
</evidence>
<dbReference type="GO" id="GO:0046872">
    <property type="term" value="F:metal ion binding"/>
    <property type="evidence" value="ECO:0007669"/>
    <property type="project" value="UniProtKB-KW"/>
</dbReference>
<dbReference type="PROSITE" id="PS51379">
    <property type="entry name" value="4FE4S_FER_2"/>
    <property type="match status" value="1"/>
</dbReference>
<dbReference type="InterPro" id="IPR017900">
    <property type="entry name" value="4Fe4S_Fe_S_CS"/>
</dbReference>
<dbReference type="InterPro" id="IPR017896">
    <property type="entry name" value="4Fe4S_Fe-S-bd"/>
</dbReference>
<reference evidence="7" key="2">
    <citation type="submission" date="2022-04" db="EMBL/GenBank/DDBJ databases">
        <authorList>
            <person name="Bromfield E.S.P."/>
            <person name="Cloutier S."/>
        </authorList>
    </citation>
    <scope>NUCLEOTIDE SEQUENCE</scope>
    <source>
        <strain evidence="7">1S5</strain>
    </source>
</reference>
<protein>
    <submittedName>
        <fullName evidence="7">(Fe-S)-binding protein</fullName>
    </submittedName>
</protein>
<keyword evidence="3" id="KW-0677">Repeat</keyword>
<dbReference type="GO" id="GO:0016491">
    <property type="term" value="F:oxidoreductase activity"/>
    <property type="evidence" value="ECO:0007669"/>
    <property type="project" value="UniProtKB-ARBA"/>
</dbReference>
<dbReference type="EMBL" id="CP096255">
    <property type="protein sequence ID" value="UPT86905.1"/>
    <property type="molecule type" value="Genomic_DNA"/>
</dbReference>
<name>A0A8U0FJI8_9BRAD</name>
<dbReference type="GO" id="GO:0051539">
    <property type="term" value="F:4 iron, 4 sulfur cluster binding"/>
    <property type="evidence" value="ECO:0007669"/>
    <property type="project" value="UniProtKB-KW"/>
</dbReference>
<keyword evidence="2" id="KW-0479">Metal-binding</keyword>
<keyword evidence="5" id="KW-0411">Iron-sulfur</keyword>
<evidence type="ECO:0000313" key="8">
    <source>
        <dbReference type="Proteomes" id="UP000551709"/>
    </source>
</evidence>
<keyword evidence="4" id="KW-0408">Iron</keyword>
<dbReference type="Pfam" id="PF02754">
    <property type="entry name" value="CCG"/>
    <property type="match status" value="1"/>
</dbReference>
<evidence type="ECO:0000256" key="3">
    <source>
        <dbReference type="ARBA" id="ARBA00022737"/>
    </source>
</evidence>